<organism evidence="9 10">
    <name type="scientific">Salsuginibacillus halophilus</name>
    <dbReference type="NCBI Taxonomy" id="517424"/>
    <lineage>
        <taxon>Bacteria</taxon>
        <taxon>Bacillati</taxon>
        <taxon>Bacillota</taxon>
        <taxon>Bacilli</taxon>
        <taxon>Bacillales</taxon>
        <taxon>Bacillaceae</taxon>
        <taxon>Salsuginibacillus</taxon>
    </lineage>
</organism>
<dbReference type="InterPro" id="IPR015421">
    <property type="entry name" value="PyrdxlP-dep_Trfase_major"/>
</dbReference>
<dbReference type="GO" id="GO:0004400">
    <property type="term" value="F:histidinol-phosphate transaminase activity"/>
    <property type="evidence" value="ECO:0007669"/>
    <property type="project" value="UniProtKB-UniRule"/>
</dbReference>
<dbReference type="EC" id="2.6.1.9" evidence="7"/>
<evidence type="ECO:0000256" key="7">
    <source>
        <dbReference type="HAMAP-Rule" id="MF_01023"/>
    </source>
</evidence>
<dbReference type="InterPro" id="IPR015422">
    <property type="entry name" value="PyrdxlP-dep_Trfase_small"/>
</dbReference>
<dbReference type="GO" id="GO:0030170">
    <property type="term" value="F:pyridoxal phosphate binding"/>
    <property type="evidence" value="ECO:0007669"/>
    <property type="project" value="InterPro"/>
</dbReference>
<dbReference type="GO" id="GO:0000105">
    <property type="term" value="P:L-histidine biosynthetic process"/>
    <property type="evidence" value="ECO:0007669"/>
    <property type="project" value="UniProtKB-UniRule"/>
</dbReference>
<evidence type="ECO:0000259" key="8">
    <source>
        <dbReference type="Pfam" id="PF00155"/>
    </source>
</evidence>
<feature type="modified residue" description="N6-(pyridoxal phosphate)lysine" evidence="7">
    <location>
        <position position="225"/>
    </location>
</feature>
<evidence type="ECO:0000256" key="5">
    <source>
        <dbReference type="ARBA" id="ARBA00022898"/>
    </source>
</evidence>
<accession>A0A2P8HQG5</accession>
<evidence type="ECO:0000256" key="1">
    <source>
        <dbReference type="ARBA" id="ARBA00001933"/>
    </source>
</evidence>
<dbReference type="SUPFAM" id="SSF53383">
    <property type="entry name" value="PLP-dependent transferases"/>
    <property type="match status" value="1"/>
</dbReference>
<comment type="cofactor">
    <cofactor evidence="1 7">
        <name>pyridoxal 5'-phosphate</name>
        <dbReference type="ChEBI" id="CHEBI:597326"/>
    </cofactor>
</comment>
<keyword evidence="4 7" id="KW-0808">Transferase</keyword>
<evidence type="ECO:0000256" key="4">
    <source>
        <dbReference type="ARBA" id="ARBA00022679"/>
    </source>
</evidence>
<keyword evidence="6 7" id="KW-0368">Histidine biosynthesis</keyword>
<dbReference type="HAMAP" id="MF_01023">
    <property type="entry name" value="HisC_aminotrans_2"/>
    <property type="match status" value="1"/>
</dbReference>
<comment type="pathway">
    <text evidence="7">Amino-acid biosynthesis; L-histidine biosynthesis; L-histidine from 5-phospho-alpha-D-ribose 1-diphosphate: step 7/9.</text>
</comment>
<proteinExistence type="inferred from homology"/>
<evidence type="ECO:0000313" key="9">
    <source>
        <dbReference type="EMBL" id="PSL48459.1"/>
    </source>
</evidence>
<dbReference type="PANTHER" id="PTHR43643">
    <property type="entry name" value="HISTIDINOL-PHOSPHATE AMINOTRANSFERASE 2"/>
    <property type="match status" value="1"/>
</dbReference>
<dbReference type="InterPro" id="IPR005861">
    <property type="entry name" value="HisP_aminotrans"/>
</dbReference>
<dbReference type="Proteomes" id="UP000242310">
    <property type="component" value="Unassembled WGS sequence"/>
</dbReference>
<feature type="domain" description="Aminotransferase class I/classII large" evidence="8">
    <location>
        <begin position="33"/>
        <end position="358"/>
    </location>
</feature>
<evidence type="ECO:0000256" key="6">
    <source>
        <dbReference type="ARBA" id="ARBA00023102"/>
    </source>
</evidence>
<keyword evidence="3 7" id="KW-0032">Aminotransferase</keyword>
<dbReference type="EMBL" id="PYAV01000004">
    <property type="protein sequence ID" value="PSL48459.1"/>
    <property type="molecule type" value="Genomic_DNA"/>
</dbReference>
<dbReference type="NCBIfam" id="TIGR01141">
    <property type="entry name" value="hisC"/>
    <property type="match status" value="1"/>
</dbReference>
<dbReference type="InterPro" id="IPR050106">
    <property type="entry name" value="HistidinolP_aminotransfase"/>
</dbReference>
<keyword evidence="5 7" id="KW-0663">Pyridoxal phosphate</keyword>
<dbReference type="PANTHER" id="PTHR43643:SF3">
    <property type="entry name" value="HISTIDINOL-PHOSPHATE AMINOTRANSFERASE"/>
    <property type="match status" value="1"/>
</dbReference>
<comment type="similarity">
    <text evidence="7">Belongs to the class-II pyridoxal-phosphate-dependent aminotransferase family. Histidinol-phosphate aminotransferase subfamily.</text>
</comment>
<name>A0A2P8HQG5_9BACI</name>
<gene>
    <name evidence="7" type="primary">hisC</name>
    <name evidence="9" type="ORF">B0H94_10459</name>
</gene>
<keyword evidence="10" id="KW-1185">Reference proteome</keyword>
<sequence>MSVLGARKQFEEIAVYSPGKPIEELKREMGITEVVKMASNENPFGASPKALEAMKEELTQLHYYPEITSPLVREKLANRLGISPDAVVVGNGSDEVIRMLTRTYLSPGEEVVMASVTFPRYKTNVIIEGGIPVDVAMKDGAHDLEAMLQAITSRTKMVFVCNPNNPTGTIVDKQELQMFIERVPKDVMVILDEAYYEFIRGDNDPNSLALLDKHTNLVILRTFSKIYGLASARIGYGIMHPEMVAELLKSKEPFNVNRMAQAGALAALDDEAFLHMTLEENNRGRMYLEEEAEALGLSYFDTHTNFIMIDVKMDAELVYNRLLEQGVIIRPGHMMGYPTMLRVTIGTKEQNEKFVESLKKALAVS</sequence>
<dbReference type="CDD" id="cd00609">
    <property type="entry name" value="AAT_like"/>
    <property type="match status" value="1"/>
</dbReference>
<reference evidence="9 10" key="1">
    <citation type="submission" date="2018-03" db="EMBL/GenBank/DDBJ databases">
        <title>Genomic Encyclopedia of Type Strains, Phase III (KMG-III): the genomes of soil and plant-associated and newly described type strains.</title>
        <authorList>
            <person name="Whitman W."/>
        </authorList>
    </citation>
    <scope>NUCLEOTIDE SEQUENCE [LARGE SCALE GENOMIC DNA]</scope>
    <source>
        <strain evidence="9 10">CGMCC 1.07653</strain>
    </source>
</reference>
<keyword evidence="7" id="KW-0028">Amino-acid biosynthesis</keyword>
<evidence type="ECO:0000313" key="10">
    <source>
        <dbReference type="Proteomes" id="UP000242310"/>
    </source>
</evidence>
<dbReference type="Gene3D" id="3.90.1150.10">
    <property type="entry name" value="Aspartate Aminotransferase, domain 1"/>
    <property type="match status" value="1"/>
</dbReference>
<dbReference type="Pfam" id="PF00155">
    <property type="entry name" value="Aminotran_1_2"/>
    <property type="match status" value="1"/>
</dbReference>
<dbReference type="Gene3D" id="3.40.640.10">
    <property type="entry name" value="Type I PLP-dependent aspartate aminotransferase-like (Major domain)"/>
    <property type="match status" value="1"/>
</dbReference>
<evidence type="ECO:0000256" key="3">
    <source>
        <dbReference type="ARBA" id="ARBA00022576"/>
    </source>
</evidence>
<protein>
    <recommendedName>
        <fullName evidence="7">Histidinol-phosphate aminotransferase</fullName>
        <ecNumber evidence="7">2.6.1.9</ecNumber>
    </recommendedName>
    <alternativeName>
        <fullName evidence="7">Imidazole acetol-phosphate transaminase</fullName>
    </alternativeName>
</protein>
<evidence type="ECO:0000256" key="2">
    <source>
        <dbReference type="ARBA" id="ARBA00011738"/>
    </source>
</evidence>
<comment type="catalytic activity">
    <reaction evidence="7">
        <text>L-histidinol phosphate + 2-oxoglutarate = 3-(imidazol-4-yl)-2-oxopropyl phosphate + L-glutamate</text>
        <dbReference type="Rhea" id="RHEA:23744"/>
        <dbReference type="ChEBI" id="CHEBI:16810"/>
        <dbReference type="ChEBI" id="CHEBI:29985"/>
        <dbReference type="ChEBI" id="CHEBI:57766"/>
        <dbReference type="ChEBI" id="CHEBI:57980"/>
        <dbReference type="EC" id="2.6.1.9"/>
    </reaction>
</comment>
<dbReference type="InterPro" id="IPR004839">
    <property type="entry name" value="Aminotransferase_I/II_large"/>
</dbReference>
<comment type="subunit">
    <text evidence="2 7">Homodimer.</text>
</comment>
<dbReference type="AlphaFoldDB" id="A0A2P8HQG5"/>
<comment type="caution">
    <text evidence="9">The sequence shown here is derived from an EMBL/GenBank/DDBJ whole genome shotgun (WGS) entry which is preliminary data.</text>
</comment>
<dbReference type="RefSeq" id="WP_106588032.1">
    <property type="nucleotide sequence ID" value="NZ_PYAV01000004.1"/>
</dbReference>
<dbReference type="OrthoDB" id="9813612at2"/>
<dbReference type="InterPro" id="IPR015424">
    <property type="entry name" value="PyrdxlP-dep_Trfase"/>
</dbReference>
<dbReference type="UniPathway" id="UPA00031">
    <property type="reaction ID" value="UER00012"/>
</dbReference>